<feature type="compositionally biased region" description="Polar residues" evidence="1">
    <location>
        <begin position="20"/>
        <end position="35"/>
    </location>
</feature>
<accession>A0A212FLK8</accession>
<feature type="region of interest" description="Disordered" evidence="1">
    <location>
        <begin position="16"/>
        <end position="35"/>
    </location>
</feature>
<organism evidence="2 3">
    <name type="scientific">Danaus plexippus plexippus</name>
    <dbReference type="NCBI Taxonomy" id="278856"/>
    <lineage>
        <taxon>Eukaryota</taxon>
        <taxon>Metazoa</taxon>
        <taxon>Ecdysozoa</taxon>
        <taxon>Arthropoda</taxon>
        <taxon>Hexapoda</taxon>
        <taxon>Insecta</taxon>
        <taxon>Pterygota</taxon>
        <taxon>Neoptera</taxon>
        <taxon>Endopterygota</taxon>
        <taxon>Lepidoptera</taxon>
        <taxon>Glossata</taxon>
        <taxon>Ditrysia</taxon>
        <taxon>Papilionoidea</taxon>
        <taxon>Nymphalidae</taxon>
        <taxon>Danainae</taxon>
        <taxon>Danaini</taxon>
        <taxon>Danaina</taxon>
        <taxon>Danaus</taxon>
        <taxon>Danaus</taxon>
    </lineage>
</organism>
<keyword evidence="3" id="KW-1185">Reference proteome</keyword>
<comment type="caution">
    <text evidence="2">The sequence shown here is derived from an EMBL/GenBank/DDBJ whole genome shotgun (WGS) entry which is preliminary data.</text>
</comment>
<evidence type="ECO:0000313" key="2">
    <source>
        <dbReference type="EMBL" id="OWR54621.1"/>
    </source>
</evidence>
<proteinExistence type="predicted"/>
<feature type="non-terminal residue" evidence="2">
    <location>
        <position position="1"/>
    </location>
</feature>
<dbReference type="Proteomes" id="UP000007151">
    <property type="component" value="Unassembled WGS sequence"/>
</dbReference>
<gene>
    <name evidence="2" type="ORF">KGM_206376B</name>
</gene>
<dbReference type="KEGG" id="dpl:KGM_206376B"/>
<dbReference type="AlphaFoldDB" id="A0A212FLK8"/>
<name>A0A212FLK8_DANPL</name>
<sequence>KYSDYCVEKANRLPYHELNSDTSDNGYQAPTASRY</sequence>
<reference evidence="2 3" key="1">
    <citation type="journal article" date="2011" name="Cell">
        <title>The monarch butterfly genome yields insights into long-distance migration.</title>
        <authorList>
            <person name="Zhan S."/>
            <person name="Merlin C."/>
            <person name="Boore J.L."/>
            <person name="Reppert S.M."/>
        </authorList>
    </citation>
    <scope>NUCLEOTIDE SEQUENCE [LARGE SCALE GENOMIC DNA]</scope>
    <source>
        <strain evidence="2">F-2</strain>
    </source>
</reference>
<evidence type="ECO:0000256" key="1">
    <source>
        <dbReference type="SAM" id="MobiDB-lite"/>
    </source>
</evidence>
<dbReference type="InParanoid" id="A0A212FLK8"/>
<protein>
    <submittedName>
        <fullName evidence="2">Uncharacterized protein</fullName>
    </submittedName>
</protein>
<dbReference type="EMBL" id="AGBW02007746">
    <property type="protein sequence ID" value="OWR54621.1"/>
    <property type="molecule type" value="Genomic_DNA"/>
</dbReference>
<evidence type="ECO:0000313" key="3">
    <source>
        <dbReference type="Proteomes" id="UP000007151"/>
    </source>
</evidence>